<dbReference type="AlphaFoldDB" id="A0A1I7U3I0"/>
<evidence type="ECO:0000313" key="1">
    <source>
        <dbReference type="Proteomes" id="UP000095282"/>
    </source>
</evidence>
<keyword evidence="1" id="KW-1185">Reference proteome</keyword>
<proteinExistence type="predicted"/>
<protein>
    <submittedName>
        <fullName evidence="2">BAR domain-containing protein</fullName>
    </submittedName>
</protein>
<dbReference type="STRING" id="1561998.A0A1I7U3I0"/>
<dbReference type="PANTHER" id="PTHR22956:SF17">
    <property type="entry name" value="ANKYRIN REPEAT-CONTAINING PROTEIN F37A4.4-RELATED"/>
    <property type="match status" value="1"/>
</dbReference>
<dbReference type="WBParaSite" id="Csp11.Scaffold629.g14478.t1">
    <property type="protein sequence ID" value="Csp11.Scaffold629.g14478.t1"/>
    <property type="gene ID" value="Csp11.Scaffold629.g14478"/>
</dbReference>
<sequence>MMKGAVQAPVEEKDLVAYMQTSLQGIKECSEKIRNYEDNLNTVLDGLMKIEKAVETMKGIETGDITKAFPNIFKSIHKMLPVAKKLLGTSKENNASDMINRTRDVLSNTVQYDASEHAKHLFLTAGFPEKGDMARVEKDIQSQWFREKIARRKSTKNSN</sequence>
<dbReference type="InterPro" id="IPR053345">
    <property type="entry name" value="Ankyrin_repeat-containing"/>
</dbReference>
<evidence type="ECO:0000313" key="2">
    <source>
        <dbReference type="WBParaSite" id="Csp11.Scaffold629.g14478.t1"/>
    </source>
</evidence>
<dbReference type="Proteomes" id="UP000095282">
    <property type="component" value="Unplaced"/>
</dbReference>
<name>A0A1I7U3I0_9PELO</name>
<accession>A0A1I7U3I0</accession>
<dbReference type="PANTHER" id="PTHR22956">
    <property type="entry name" value="ANKYRIN REPEAT-CONTAINING PROTEIN F37A4.4-RELATED-RELATED"/>
    <property type="match status" value="1"/>
</dbReference>
<reference evidence="2" key="1">
    <citation type="submission" date="2016-11" db="UniProtKB">
        <authorList>
            <consortium name="WormBaseParasite"/>
        </authorList>
    </citation>
    <scope>IDENTIFICATION</scope>
</reference>
<organism evidence="1 2">
    <name type="scientific">Caenorhabditis tropicalis</name>
    <dbReference type="NCBI Taxonomy" id="1561998"/>
    <lineage>
        <taxon>Eukaryota</taxon>
        <taxon>Metazoa</taxon>
        <taxon>Ecdysozoa</taxon>
        <taxon>Nematoda</taxon>
        <taxon>Chromadorea</taxon>
        <taxon>Rhabditida</taxon>
        <taxon>Rhabditina</taxon>
        <taxon>Rhabditomorpha</taxon>
        <taxon>Rhabditoidea</taxon>
        <taxon>Rhabditidae</taxon>
        <taxon>Peloderinae</taxon>
        <taxon>Caenorhabditis</taxon>
    </lineage>
</organism>